<evidence type="ECO:0000313" key="6">
    <source>
        <dbReference type="Proteomes" id="UP001221142"/>
    </source>
</evidence>
<organism evidence="5 6">
    <name type="scientific">Roridomyces roridus</name>
    <dbReference type="NCBI Taxonomy" id="1738132"/>
    <lineage>
        <taxon>Eukaryota</taxon>
        <taxon>Fungi</taxon>
        <taxon>Dikarya</taxon>
        <taxon>Basidiomycota</taxon>
        <taxon>Agaricomycotina</taxon>
        <taxon>Agaricomycetes</taxon>
        <taxon>Agaricomycetidae</taxon>
        <taxon>Agaricales</taxon>
        <taxon>Marasmiineae</taxon>
        <taxon>Mycenaceae</taxon>
        <taxon>Roridomyces</taxon>
    </lineage>
</organism>
<evidence type="ECO:0000256" key="2">
    <source>
        <dbReference type="ARBA" id="ARBA00022801"/>
    </source>
</evidence>
<dbReference type="PANTHER" id="PTHR21661:SF39">
    <property type="entry name" value="HYDROLASE, PUTATIVE (AFU_ORTHOLOGUE AFUA_3G08960)-RELATED"/>
    <property type="match status" value="1"/>
</dbReference>
<dbReference type="PRINTS" id="PR00412">
    <property type="entry name" value="EPOXHYDRLASE"/>
</dbReference>
<dbReference type="GO" id="GO:0097176">
    <property type="term" value="P:epoxide metabolic process"/>
    <property type="evidence" value="ECO:0007669"/>
    <property type="project" value="TreeGrafter"/>
</dbReference>
<dbReference type="EMBL" id="JARKIF010000004">
    <property type="protein sequence ID" value="KAJ7641184.1"/>
    <property type="molecule type" value="Genomic_DNA"/>
</dbReference>
<dbReference type="InterPro" id="IPR000639">
    <property type="entry name" value="Epox_hydrolase-like"/>
</dbReference>
<feature type="domain" description="Epoxide hydrolase N-terminal" evidence="4">
    <location>
        <begin position="35"/>
        <end position="141"/>
    </location>
</feature>
<dbReference type="GO" id="GO:0004301">
    <property type="term" value="F:epoxide hydrolase activity"/>
    <property type="evidence" value="ECO:0007669"/>
    <property type="project" value="TreeGrafter"/>
</dbReference>
<dbReference type="InterPro" id="IPR010497">
    <property type="entry name" value="Epoxide_hydro_N"/>
</dbReference>
<dbReference type="Proteomes" id="UP001221142">
    <property type="component" value="Unassembled WGS sequence"/>
</dbReference>
<evidence type="ECO:0000259" key="4">
    <source>
        <dbReference type="Pfam" id="PF06441"/>
    </source>
</evidence>
<evidence type="ECO:0000313" key="5">
    <source>
        <dbReference type="EMBL" id="KAJ7641184.1"/>
    </source>
</evidence>
<dbReference type="InterPro" id="IPR016292">
    <property type="entry name" value="Epoxide_hydrolase"/>
</dbReference>
<gene>
    <name evidence="5" type="ORF">FB45DRAFT_353408</name>
</gene>
<feature type="active site" description="Proton acceptor" evidence="3">
    <location>
        <position position="393"/>
    </location>
</feature>
<keyword evidence="6" id="KW-1185">Reference proteome</keyword>
<dbReference type="AlphaFoldDB" id="A0AAD7C7D6"/>
<comment type="similarity">
    <text evidence="1">Belongs to the peptidase S33 family.</text>
</comment>
<dbReference type="SUPFAM" id="SSF53474">
    <property type="entry name" value="alpha/beta-Hydrolases"/>
    <property type="match status" value="1"/>
</dbReference>
<evidence type="ECO:0000256" key="1">
    <source>
        <dbReference type="ARBA" id="ARBA00010088"/>
    </source>
</evidence>
<dbReference type="PANTHER" id="PTHR21661">
    <property type="entry name" value="EPOXIDE HYDROLASE 1-RELATED"/>
    <property type="match status" value="1"/>
</dbReference>
<feature type="active site" description="Nucleophile" evidence="3">
    <location>
        <position position="206"/>
    </location>
</feature>
<accession>A0AAD7C7D6</accession>
<protein>
    <submittedName>
        <fullName evidence="5">Alpha/Beta hydrolase protein</fullName>
    </submittedName>
</protein>
<dbReference type="Gene3D" id="3.40.50.1820">
    <property type="entry name" value="alpha/beta hydrolase"/>
    <property type="match status" value="1"/>
</dbReference>
<proteinExistence type="inferred from homology"/>
<keyword evidence="2 5" id="KW-0378">Hydrolase</keyword>
<name>A0AAD7C7D6_9AGAR</name>
<feature type="active site" description="Proton donor" evidence="3">
    <location>
        <position position="339"/>
    </location>
</feature>
<evidence type="ECO:0000256" key="3">
    <source>
        <dbReference type="PIRSR" id="PIRSR001112-1"/>
    </source>
</evidence>
<comment type="caution">
    <text evidence="5">The sequence shown here is derived from an EMBL/GenBank/DDBJ whole genome shotgun (WGS) entry which is preliminary data.</text>
</comment>
<dbReference type="PIRSF" id="PIRSF001112">
    <property type="entry name" value="Epoxide_hydrolase"/>
    <property type="match status" value="1"/>
</dbReference>
<sequence>MFPSPTLGQGLTSVLQTFFAPPTPYAAANVSEYNIKPFKVDLGTEFQRLHTLVALAQLPSQDLYPEVGFSKGIELTTLSQLRQEWLTDFNWEAEQAEMNKFAQYTAEIEGLKIHFISEQSADPDAIPLIMLHGWSGSFHEFLPVIPSLTDSSKPVSYHVVVPSLPGHIFSSPPKDKSWTCADTARVFNTLMTEVLGYSTYAVHGTDWGAIIGYSLYANFPATVTATHLVMLPFMPPTPPQRAEENVEIDDDQKVTEGLFFQWATTGNGYFIEQATKPKNLGLALHDSPIGQLAWIGAIWLDMSDPQSGTSPSLLTHNTILTTVSLYYLTGSFYSSIWIYEQNPEPLAMVYSKAKTEAPLFVGQFKYNPFFWPKEYAAKVGNLAGYKVHKRGGHYPGWDNPVGLVEDLREMAAYLKKA</sequence>
<dbReference type="InterPro" id="IPR029058">
    <property type="entry name" value="AB_hydrolase_fold"/>
</dbReference>
<reference evidence="5" key="1">
    <citation type="submission" date="2023-03" db="EMBL/GenBank/DDBJ databases">
        <title>Massive genome expansion in bonnet fungi (Mycena s.s.) driven by repeated elements and novel gene families across ecological guilds.</title>
        <authorList>
            <consortium name="Lawrence Berkeley National Laboratory"/>
            <person name="Harder C.B."/>
            <person name="Miyauchi S."/>
            <person name="Viragh M."/>
            <person name="Kuo A."/>
            <person name="Thoen E."/>
            <person name="Andreopoulos B."/>
            <person name="Lu D."/>
            <person name="Skrede I."/>
            <person name="Drula E."/>
            <person name="Henrissat B."/>
            <person name="Morin E."/>
            <person name="Kohler A."/>
            <person name="Barry K."/>
            <person name="LaButti K."/>
            <person name="Morin E."/>
            <person name="Salamov A."/>
            <person name="Lipzen A."/>
            <person name="Mereny Z."/>
            <person name="Hegedus B."/>
            <person name="Baldrian P."/>
            <person name="Stursova M."/>
            <person name="Weitz H."/>
            <person name="Taylor A."/>
            <person name="Grigoriev I.V."/>
            <person name="Nagy L.G."/>
            <person name="Martin F."/>
            <person name="Kauserud H."/>
        </authorList>
    </citation>
    <scope>NUCLEOTIDE SEQUENCE</scope>
    <source>
        <strain evidence="5">9284</strain>
    </source>
</reference>
<dbReference type="Pfam" id="PF06441">
    <property type="entry name" value="EHN"/>
    <property type="match status" value="1"/>
</dbReference>